<reference evidence="13" key="1">
    <citation type="submission" date="2018-04" db="EMBL/GenBank/DDBJ databases">
        <authorList>
            <person name="Cornet L."/>
        </authorList>
    </citation>
    <scope>NUCLEOTIDE SEQUENCE [LARGE SCALE GENOMIC DNA]</scope>
</reference>
<evidence type="ECO:0000256" key="10">
    <source>
        <dbReference type="PIRSR" id="PIRSR601233-2"/>
    </source>
</evidence>
<organism evidence="12 13">
    <name type="scientific">Phormidesmis priestleyi</name>
    <dbReference type="NCBI Taxonomy" id="268141"/>
    <lineage>
        <taxon>Bacteria</taxon>
        <taxon>Bacillati</taxon>
        <taxon>Cyanobacteriota</taxon>
        <taxon>Cyanophyceae</taxon>
        <taxon>Leptolyngbyales</taxon>
        <taxon>Leptolyngbyaceae</taxon>
        <taxon>Phormidesmis</taxon>
    </lineage>
</organism>
<feature type="active site" description="GMP-histidine intermediate" evidence="9">
    <location>
        <position position="296"/>
    </location>
</feature>
<comment type="catalytic activity">
    <reaction evidence="8">
        <text>a 3'-end 3'-phospho-ribonucleotide-RNA + a 5'-end dephospho-ribonucleoside-RNA + GTP = a ribonucleotidyl-ribonucleotide-RNA + GMP + diphosphate</text>
        <dbReference type="Rhea" id="RHEA:68076"/>
        <dbReference type="Rhea" id="RHEA-COMP:10463"/>
        <dbReference type="Rhea" id="RHEA-COMP:13936"/>
        <dbReference type="Rhea" id="RHEA-COMP:17355"/>
        <dbReference type="ChEBI" id="CHEBI:33019"/>
        <dbReference type="ChEBI" id="CHEBI:37565"/>
        <dbReference type="ChEBI" id="CHEBI:58115"/>
        <dbReference type="ChEBI" id="CHEBI:83062"/>
        <dbReference type="ChEBI" id="CHEBI:138284"/>
        <dbReference type="ChEBI" id="CHEBI:173118"/>
        <dbReference type="EC" id="6.5.1.8"/>
    </reaction>
</comment>
<evidence type="ECO:0000256" key="3">
    <source>
        <dbReference type="ARBA" id="ARBA00022723"/>
    </source>
</evidence>
<dbReference type="InterPro" id="IPR001233">
    <property type="entry name" value="RtcB"/>
</dbReference>
<keyword evidence="6 10" id="KW-0342">GTP-binding</keyword>
<reference evidence="12 13" key="2">
    <citation type="submission" date="2018-06" db="EMBL/GenBank/DDBJ databases">
        <title>Metagenomic assembly of (sub)arctic Cyanobacteria and their associated microbiome from non-axenic cultures.</title>
        <authorList>
            <person name="Baurain D."/>
        </authorList>
    </citation>
    <scope>NUCLEOTIDE SEQUENCE [LARGE SCALE GENOMIC DNA]</scope>
    <source>
        <strain evidence="12">ULC027bin1</strain>
    </source>
</reference>
<dbReference type="NCBIfam" id="TIGR03073">
    <property type="entry name" value="release_rtcB"/>
    <property type="match status" value="1"/>
</dbReference>
<dbReference type="GO" id="GO:0042245">
    <property type="term" value="P:RNA repair"/>
    <property type="evidence" value="ECO:0007669"/>
    <property type="project" value="UniProtKB-KW"/>
</dbReference>
<feature type="binding site" evidence="10">
    <location>
        <begin position="133"/>
        <end position="137"/>
    </location>
    <ligand>
        <name>GMP</name>
        <dbReference type="ChEBI" id="CHEBI:58115"/>
    </ligand>
</feature>
<dbReference type="SUPFAM" id="SSF103365">
    <property type="entry name" value="Hypothetical protein PH1602"/>
    <property type="match status" value="1"/>
</dbReference>
<dbReference type="Gene3D" id="3.90.1860.10">
    <property type="entry name" value="tRNA-splicing ligase RtcB"/>
    <property type="match status" value="1"/>
</dbReference>
<evidence type="ECO:0000256" key="8">
    <source>
        <dbReference type="ARBA" id="ARBA00047746"/>
    </source>
</evidence>
<evidence type="ECO:0000256" key="6">
    <source>
        <dbReference type="ARBA" id="ARBA00023134"/>
    </source>
</evidence>
<name>A0A2W4XDY7_9CYAN</name>
<dbReference type="Pfam" id="PF01139">
    <property type="entry name" value="RtcB"/>
    <property type="match status" value="2"/>
</dbReference>
<evidence type="ECO:0000256" key="2">
    <source>
        <dbReference type="ARBA" id="ARBA00022598"/>
    </source>
</evidence>
<protein>
    <recommendedName>
        <fullName evidence="1">3'-phosphate/5'-hydroxy nucleic acid ligase</fullName>
        <ecNumber evidence="1">6.5.1.8</ecNumber>
    </recommendedName>
</protein>
<dbReference type="GO" id="GO:0006396">
    <property type="term" value="P:RNA processing"/>
    <property type="evidence" value="ECO:0007669"/>
    <property type="project" value="InterPro"/>
</dbReference>
<evidence type="ECO:0000256" key="1">
    <source>
        <dbReference type="ARBA" id="ARBA00012726"/>
    </source>
</evidence>
<feature type="binding site" evidence="10">
    <location>
        <begin position="236"/>
        <end position="237"/>
    </location>
    <ligand>
        <name>GMP</name>
        <dbReference type="ChEBI" id="CHEBI:58115"/>
    </ligand>
</feature>
<dbReference type="EMBL" id="QBMP01000097">
    <property type="protein sequence ID" value="PZO55366.1"/>
    <property type="molecule type" value="Genomic_DNA"/>
</dbReference>
<dbReference type="PANTHER" id="PTHR11118">
    <property type="entry name" value="RNA-SPLICING LIGASE RTCB HOMOLOG"/>
    <property type="match status" value="1"/>
</dbReference>
<evidence type="ECO:0000256" key="9">
    <source>
        <dbReference type="PIRSR" id="PIRSR601233-1"/>
    </source>
</evidence>
<comment type="cofactor">
    <cofactor evidence="11">
        <name>Mn(2+)</name>
        <dbReference type="ChEBI" id="CHEBI:29035"/>
    </cofactor>
    <text evidence="11">Binds 2 manganese ions per subunit.</text>
</comment>
<accession>A0A2W4XDY7</accession>
<keyword evidence="7 11" id="KW-0464">Manganese</keyword>
<dbReference type="InterPro" id="IPR017510">
    <property type="entry name" value="RtcB2"/>
</dbReference>
<comment type="caution">
    <text evidence="12">The sequence shown here is derived from an EMBL/GenBank/DDBJ whole genome shotgun (WGS) entry which is preliminary data.</text>
</comment>
<evidence type="ECO:0000313" key="13">
    <source>
        <dbReference type="Proteomes" id="UP000249794"/>
    </source>
</evidence>
<dbReference type="PANTHER" id="PTHR11118:SF1">
    <property type="entry name" value="RNA-SPLICING LIGASE RTCB HOMOLOG"/>
    <property type="match status" value="1"/>
</dbReference>
<dbReference type="GO" id="GO:0005525">
    <property type="term" value="F:GTP binding"/>
    <property type="evidence" value="ECO:0007669"/>
    <property type="project" value="UniProtKB-KW"/>
</dbReference>
<keyword evidence="5" id="KW-0692">RNA repair</keyword>
<dbReference type="NCBIfam" id="NF007153">
    <property type="entry name" value="PRK09588.1"/>
    <property type="match status" value="1"/>
</dbReference>
<feature type="binding site" evidence="11">
    <location>
        <position position="165"/>
    </location>
    <ligand>
        <name>Mn(2+)</name>
        <dbReference type="ChEBI" id="CHEBI:29035"/>
        <label>2</label>
    </ligand>
</feature>
<evidence type="ECO:0000256" key="5">
    <source>
        <dbReference type="ARBA" id="ARBA00022800"/>
    </source>
</evidence>
<dbReference type="GO" id="GO:0003972">
    <property type="term" value="F:RNA ligase (ATP) activity"/>
    <property type="evidence" value="ECO:0007669"/>
    <property type="project" value="TreeGrafter"/>
</dbReference>
<keyword evidence="2 12" id="KW-0436">Ligase</keyword>
<dbReference type="AlphaFoldDB" id="A0A2W4XDY7"/>
<proteinExistence type="predicted"/>
<sequence>MGSLEKETIVRVIASDQNWIEGNAVQQLEQTSKLKGVTRAVGMPDLHAGKGCPIGAAFLSRGWMYPALVGNDIGCGMGLWRTELKAKKLKLEKWAAKLQLEDAWEGDAADWLACYDLPGNLCETSLGTIGGGNHFAELQAVEKIHDADTCSALGIEKRWLYFLAHSGSRGLGHEILRDHVGRFGKAGLLDGSVEATAYIARHDQAMGWAIANRDLIAHRFLSALGSDGHKIFDLAHNTVTPRTINGGRQWLHRKGAAPSDQGALVIPGSRGTYSYLVQPKESQVTDQLENALSLAHGAGRKWVRSEAKGRLSAKFRPDDFFKTDLGGLVICENKALIYEEAPQAYKDIDIVIQDMVDADLIRVLAVLRPVLNYKIRRR</sequence>
<dbReference type="InterPro" id="IPR036025">
    <property type="entry name" value="RtcB-like_sf"/>
</dbReference>
<dbReference type="GO" id="GO:0170057">
    <property type="term" value="F:RNA ligase (GTP) activity"/>
    <property type="evidence" value="ECO:0007669"/>
    <property type="project" value="UniProtKB-EC"/>
</dbReference>
<keyword evidence="4 10" id="KW-0547">Nucleotide-binding</keyword>
<evidence type="ECO:0000256" key="11">
    <source>
        <dbReference type="PIRSR" id="PIRSR601233-3"/>
    </source>
</evidence>
<feature type="binding site" evidence="10">
    <location>
        <begin position="296"/>
        <end position="299"/>
    </location>
    <ligand>
        <name>GMP</name>
        <dbReference type="ChEBI" id="CHEBI:58115"/>
    </ligand>
</feature>
<evidence type="ECO:0000256" key="7">
    <source>
        <dbReference type="ARBA" id="ARBA00023211"/>
    </source>
</evidence>
<dbReference type="Proteomes" id="UP000249794">
    <property type="component" value="Unassembled WGS sequence"/>
</dbReference>
<gene>
    <name evidence="12" type="ORF">DCF15_10615</name>
</gene>
<dbReference type="EC" id="6.5.1.8" evidence="1"/>
<feature type="binding site" evidence="11">
    <location>
        <position position="72"/>
    </location>
    <ligand>
        <name>Mn(2+)</name>
        <dbReference type="ChEBI" id="CHEBI:29035"/>
        <label>1</label>
    </ligand>
</feature>
<evidence type="ECO:0000313" key="12">
    <source>
        <dbReference type="EMBL" id="PZO55366.1"/>
    </source>
</evidence>
<feature type="binding site" evidence="11">
    <location>
        <position position="236"/>
    </location>
    <ligand>
        <name>Mn(2+)</name>
        <dbReference type="ChEBI" id="CHEBI:29035"/>
        <label>2</label>
    </ligand>
</feature>
<keyword evidence="3 11" id="KW-0479">Metal-binding</keyword>
<evidence type="ECO:0000256" key="4">
    <source>
        <dbReference type="ARBA" id="ARBA00022741"/>
    </source>
</evidence>
<feature type="binding site" evidence="10">
    <location>
        <position position="274"/>
    </location>
    <ligand>
        <name>GMP</name>
        <dbReference type="ChEBI" id="CHEBI:58115"/>
    </ligand>
</feature>
<feature type="binding site" evidence="11">
    <location>
        <position position="134"/>
    </location>
    <ligand>
        <name>Mn(2+)</name>
        <dbReference type="ChEBI" id="CHEBI:29035"/>
        <label>1</label>
    </ligand>
</feature>
<dbReference type="GO" id="GO:0046872">
    <property type="term" value="F:metal ion binding"/>
    <property type="evidence" value="ECO:0007669"/>
    <property type="project" value="UniProtKB-KW"/>
</dbReference>